<evidence type="ECO:0008006" key="4">
    <source>
        <dbReference type="Google" id="ProtNLM"/>
    </source>
</evidence>
<dbReference type="STRING" id="1423815.FC27_GL000607"/>
<dbReference type="EMBL" id="AZFA01000015">
    <property type="protein sequence ID" value="KRL66336.1"/>
    <property type="molecule type" value="Genomic_DNA"/>
</dbReference>
<keyword evidence="1" id="KW-0472">Membrane</keyword>
<proteinExistence type="predicted"/>
<dbReference type="Pfam" id="PF12459">
    <property type="entry name" value="DltX"/>
    <property type="match status" value="1"/>
</dbReference>
<keyword evidence="1" id="KW-0812">Transmembrane</keyword>
<dbReference type="Proteomes" id="UP000051647">
    <property type="component" value="Unassembled WGS sequence"/>
</dbReference>
<dbReference type="InterPro" id="IPR021008">
    <property type="entry name" value="DltX"/>
</dbReference>
<dbReference type="PATRIC" id="fig|1423815.3.peg.615"/>
<protein>
    <recommendedName>
        <fullName evidence="4">D-Ala-teichoic acid biosynthesis protein</fullName>
    </recommendedName>
</protein>
<dbReference type="AlphaFoldDB" id="A0A0R1SBB1"/>
<evidence type="ECO:0000256" key="1">
    <source>
        <dbReference type="SAM" id="Phobius"/>
    </source>
</evidence>
<comment type="caution">
    <text evidence="2">The sequence shown here is derived from an EMBL/GenBank/DDBJ whole genome shotgun (WGS) entry which is preliminary data.</text>
</comment>
<name>A0A0R1SBB1_9LACO</name>
<evidence type="ECO:0000313" key="2">
    <source>
        <dbReference type="EMBL" id="KRL66336.1"/>
    </source>
</evidence>
<reference evidence="2 3" key="1">
    <citation type="journal article" date="2015" name="Genome Announc.">
        <title>Expanding the biotechnology potential of lactobacilli through comparative genomics of 213 strains and associated genera.</title>
        <authorList>
            <person name="Sun Z."/>
            <person name="Harris H.M."/>
            <person name="McCann A."/>
            <person name="Guo C."/>
            <person name="Argimon S."/>
            <person name="Zhang W."/>
            <person name="Yang X."/>
            <person name="Jeffery I.B."/>
            <person name="Cooney J.C."/>
            <person name="Kagawa T.F."/>
            <person name="Liu W."/>
            <person name="Song Y."/>
            <person name="Salvetti E."/>
            <person name="Wrobel A."/>
            <person name="Rasinkangas P."/>
            <person name="Parkhill J."/>
            <person name="Rea M.C."/>
            <person name="O'Sullivan O."/>
            <person name="Ritari J."/>
            <person name="Douillard F.P."/>
            <person name="Paul Ross R."/>
            <person name="Yang R."/>
            <person name="Briner A.E."/>
            <person name="Felis G.E."/>
            <person name="de Vos W.M."/>
            <person name="Barrangou R."/>
            <person name="Klaenhammer T.R."/>
            <person name="Caufield P.W."/>
            <person name="Cui Y."/>
            <person name="Zhang H."/>
            <person name="O'Toole P.W."/>
        </authorList>
    </citation>
    <scope>NUCLEOTIDE SEQUENCE [LARGE SCALE GENOMIC DNA]</scope>
    <source>
        <strain evidence="2 3">DSM 14857</strain>
    </source>
</reference>
<organism evidence="2 3">
    <name type="scientific">Companilactobacillus versmoldensis DSM 14857 = KCTC 3814</name>
    <dbReference type="NCBI Taxonomy" id="1423815"/>
    <lineage>
        <taxon>Bacteria</taxon>
        <taxon>Bacillati</taxon>
        <taxon>Bacillota</taxon>
        <taxon>Bacilli</taxon>
        <taxon>Lactobacillales</taxon>
        <taxon>Lactobacillaceae</taxon>
        <taxon>Companilactobacillus</taxon>
    </lineage>
</organism>
<sequence length="52" mass="6112">MSDLKIKLINFLRKPVTVFVLRTVFYFAILLILLYIYGYNGVGSAKFIYNDF</sequence>
<keyword evidence="1" id="KW-1133">Transmembrane helix</keyword>
<feature type="transmembrane region" description="Helical" evidence="1">
    <location>
        <begin position="16"/>
        <end position="37"/>
    </location>
</feature>
<keyword evidence="3" id="KW-1185">Reference proteome</keyword>
<accession>A0A0R1SBB1</accession>
<gene>
    <name evidence="2" type="ORF">FC27_GL000607</name>
</gene>
<evidence type="ECO:0000313" key="3">
    <source>
        <dbReference type="Proteomes" id="UP000051647"/>
    </source>
</evidence>